<dbReference type="GO" id="GO:0004407">
    <property type="term" value="F:histone deacetylase activity"/>
    <property type="evidence" value="ECO:0007669"/>
    <property type="project" value="TreeGrafter"/>
</dbReference>
<protein>
    <recommendedName>
        <fullName evidence="3">Acetoin utilization protein AcuC</fullName>
    </recommendedName>
</protein>
<evidence type="ECO:0000256" key="4">
    <source>
        <dbReference type="ARBA" id="ARBA00022627"/>
    </source>
</evidence>
<dbReference type="InterPro" id="IPR023696">
    <property type="entry name" value="Ureohydrolase_dom_sf"/>
</dbReference>
<dbReference type="GO" id="GO:0045150">
    <property type="term" value="P:acetoin catabolic process"/>
    <property type="evidence" value="ECO:0007669"/>
    <property type="project" value="UniProtKB-UniPathway"/>
</dbReference>
<evidence type="ECO:0000256" key="3">
    <source>
        <dbReference type="ARBA" id="ARBA00020218"/>
    </source>
</evidence>
<evidence type="ECO:0000313" key="7">
    <source>
        <dbReference type="Proteomes" id="UP000199065"/>
    </source>
</evidence>
<dbReference type="Pfam" id="PF00850">
    <property type="entry name" value="Hist_deacetyl"/>
    <property type="match status" value="1"/>
</dbReference>
<dbReference type="PANTHER" id="PTHR10625:SF10">
    <property type="entry name" value="HISTONE DEACETYLASE HDAC1"/>
    <property type="match status" value="1"/>
</dbReference>
<dbReference type="SUPFAM" id="SSF52768">
    <property type="entry name" value="Arginase/deacetylase"/>
    <property type="match status" value="1"/>
</dbReference>
<dbReference type="STRING" id="185761.SAMN05660282_01786"/>
<dbReference type="Proteomes" id="UP000199065">
    <property type="component" value="Unassembled WGS sequence"/>
</dbReference>
<reference evidence="6 7" key="1">
    <citation type="submission" date="2016-10" db="EMBL/GenBank/DDBJ databases">
        <authorList>
            <person name="de Groot N.N."/>
        </authorList>
    </citation>
    <scope>NUCLEOTIDE SEQUENCE [LARGE SCALE GENOMIC DNA]</scope>
    <source>
        <strain>J11</strain>
        <strain evidence="7">PG 39</strain>
    </source>
</reference>
<dbReference type="AlphaFoldDB" id="A0A1I2U977"/>
<organism evidence="6 7">
    <name type="scientific">Corynebacterium spheniscorum</name>
    <dbReference type="NCBI Taxonomy" id="185761"/>
    <lineage>
        <taxon>Bacteria</taxon>
        <taxon>Bacillati</taxon>
        <taxon>Actinomycetota</taxon>
        <taxon>Actinomycetes</taxon>
        <taxon>Mycobacteriales</taxon>
        <taxon>Corynebacteriaceae</taxon>
        <taxon>Corynebacterium</taxon>
    </lineage>
</organism>
<accession>A0A1I2U977</accession>
<dbReference type="InterPro" id="IPR023801">
    <property type="entry name" value="His_deacetylse_dom"/>
</dbReference>
<sequence>MMRREKKRPLLVYGEALDHYSFGPFHPMGPRRVRLAMHLAEALGVLDHFDIMEPPPARDRLLRLVHSDDYLQALASGEPKPELGIGDADHPVVPELPRVAARVVSATVAAVEEVWEGRYDRAANMAGGLHHAHEGSMSGFCMFNDAAVAIKWLLDRGASRVAYLDLDAHHGDGVEKIFWDDPRVLTISVHESGLHLFPGTGFANDIGGQRALGTAVNVALERHTADLDWLRAVHGIIPPLLQVFKPEIIVSQHGADAHRADPLADLDLSMDAMARAYRSVASWADRFAGGKWVAIGGGGYLRDSAARAWTHTLAAMADMPLEAAHPTPKDWAQVVQGPVAATMGDPGAEGLLAHYRPERVLTDAPGAPMVATSRAVFPYWGLRPYHQS</sequence>
<comment type="similarity">
    <text evidence="2">Belongs to the histone deacetylase family.</text>
</comment>
<evidence type="ECO:0000259" key="5">
    <source>
        <dbReference type="Pfam" id="PF00850"/>
    </source>
</evidence>
<keyword evidence="4" id="KW-0006">Acetoin catabolism</keyword>
<dbReference type="InterPro" id="IPR037138">
    <property type="entry name" value="His_deacetylse_dom_sf"/>
</dbReference>
<dbReference type="EMBL" id="FOPJ01000012">
    <property type="protein sequence ID" value="SFG73682.1"/>
    <property type="molecule type" value="Genomic_DNA"/>
</dbReference>
<name>A0A1I2U977_9CORY</name>
<feature type="domain" description="Histone deacetylase" evidence="5">
    <location>
        <begin position="26"/>
        <end position="315"/>
    </location>
</feature>
<dbReference type="InterPro" id="IPR003085">
    <property type="entry name" value="AcuC"/>
</dbReference>
<dbReference type="UniPathway" id="UPA00040"/>
<dbReference type="GO" id="GO:0040029">
    <property type="term" value="P:epigenetic regulation of gene expression"/>
    <property type="evidence" value="ECO:0007669"/>
    <property type="project" value="TreeGrafter"/>
</dbReference>
<proteinExistence type="inferred from homology"/>
<evidence type="ECO:0000256" key="1">
    <source>
        <dbReference type="ARBA" id="ARBA00005101"/>
    </source>
</evidence>
<dbReference type="Gene3D" id="3.40.800.20">
    <property type="entry name" value="Histone deacetylase domain"/>
    <property type="match status" value="1"/>
</dbReference>
<dbReference type="CDD" id="cd09994">
    <property type="entry name" value="HDAC_AcuC_like"/>
    <property type="match status" value="1"/>
</dbReference>
<evidence type="ECO:0000256" key="2">
    <source>
        <dbReference type="ARBA" id="ARBA00005947"/>
    </source>
</evidence>
<dbReference type="InterPro" id="IPR000286">
    <property type="entry name" value="HDACs"/>
</dbReference>
<dbReference type="RefSeq" id="WP_223845932.1">
    <property type="nucleotide sequence ID" value="NZ_FOPJ01000012.1"/>
</dbReference>
<keyword evidence="7" id="KW-1185">Reference proteome</keyword>
<dbReference type="PANTHER" id="PTHR10625">
    <property type="entry name" value="HISTONE DEACETYLASE HDAC1-RELATED"/>
    <property type="match status" value="1"/>
</dbReference>
<gene>
    <name evidence="6" type="ORF">SAMN05660282_01786</name>
</gene>
<comment type="pathway">
    <text evidence="1">Ketone degradation; acetoin degradation.</text>
</comment>
<dbReference type="PRINTS" id="PR01270">
    <property type="entry name" value="HDASUPER"/>
</dbReference>
<evidence type="ECO:0000313" key="6">
    <source>
        <dbReference type="EMBL" id="SFG73682.1"/>
    </source>
</evidence>